<name>A0ABS7BY03_9BACL</name>
<evidence type="ECO:0000256" key="3">
    <source>
        <dbReference type="ARBA" id="ARBA00022475"/>
    </source>
</evidence>
<sequence>MQTKRLPRGQPAVKSNRKARFDLHYYLFLLPAFLLFTGFIVAPAISSIYYSFTNFDGVNPATMNFIGAANYKEMIDSDRVHNAFKNTIILTVSLMILENIVALVLAVLVDQVRWFKNFFRSVFYLPVLISGIVMGFIWTILYNFNFGAINQILTKLGLESWAIDWLGDQRYTMISIIVATVWKGAGYYMIIYLAALQGVPQDLGEASRIDGANRWQQFRHVTFPLLAGAVTVCMTLALINGLKVFDQIAVMTDGGPGFTSETMTYIIYKVAFAEGRQGFGTALAIGLFALILITTAIQTFILRKREVQL</sequence>
<keyword evidence="10" id="KW-1185">Reference proteome</keyword>
<evidence type="ECO:0000256" key="6">
    <source>
        <dbReference type="ARBA" id="ARBA00023136"/>
    </source>
</evidence>
<protein>
    <submittedName>
        <fullName evidence="9">Sugar ABC transporter permease</fullName>
    </submittedName>
</protein>
<dbReference type="InterPro" id="IPR051393">
    <property type="entry name" value="ABC_transporter_permease"/>
</dbReference>
<keyword evidence="6 7" id="KW-0472">Membrane</keyword>
<evidence type="ECO:0000259" key="8">
    <source>
        <dbReference type="PROSITE" id="PS50928"/>
    </source>
</evidence>
<keyword evidence="3" id="KW-1003">Cell membrane</keyword>
<dbReference type="SUPFAM" id="SSF160964">
    <property type="entry name" value="MalF N-terminal region-like"/>
    <property type="match status" value="1"/>
</dbReference>
<dbReference type="InterPro" id="IPR000515">
    <property type="entry name" value="MetI-like"/>
</dbReference>
<keyword evidence="5 7" id="KW-1133">Transmembrane helix</keyword>
<proteinExistence type="inferred from homology"/>
<dbReference type="SUPFAM" id="SSF161098">
    <property type="entry name" value="MetI-like"/>
    <property type="match status" value="1"/>
</dbReference>
<dbReference type="PROSITE" id="PS50928">
    <property type="entry name" value="ABC_TM1"/>
    <property type="match status" value="1"/>
</dbReference>
<comment type="similarity">
    <text evidence="7">Belongs to the binding-protein-dependent transport system permease family.</text>
</comment>
<gene>
    <name evidence="9" type="ORF">K0U00_05740</name>
</gene>
<feature type="transmembrane region" description="Helical" evidence="7">
    <location>
        <begin position="25"/>
        <end position="50"/>
    </location>
</feature>
<dbReference type="InterPro" id="IPR035906">
    <property type="entry name" value="MetI-like_sf"/>
</dbReference>
<evidence type="ECO:0000256" key="7">
    <source>
        <dbReference type="RuleBase" id="RU363032"/>
    </source>
</evidence>
<evidence type="ECO:0000256" key="2">
    <source>
        <dbReference type="ARBA" id="ARBA00022448"/>
    </source>
</evidence>
<feature type="transmembrane region" description="Helical" evidence="7">
    <location>
        <begin position="174"/>
        <end position="199"/>
    </location>
</feature>
<reference evidence="9 10" key="1">
    <citation type="submission" date="2021-07" db="EMBL/GenBank/DDBJ databases">
        <title>Paenibacillus radiodurans sp. nov., isolated from the southeastern edge of Tengger Desert.</title>
        <authorList>
            <person name="Zhang G."/>
        </authorList>
    </citation>
    <scope>NUCLEOTIDE SEQUENCE [LARGE SCALE GENOMIC DNA]</scope>
    <source>
        <strain evidence="9 10">CCM 7311</strain>
    </source>
</reference>
<dbReference type="PANTHER" id="PTHR30193:SF37">
    <property type="entry name" value="INNER MEMBRANE ABC TRANSPORTER PERMEASE PROTEIN YCJO"/>
    <property type="match status" value="1"/>
</dbReference>
<feature type="domain" description="ABC transmembrane type-1" evidence="8">
    <location>
        <begin position="84"/>
        <end position="298"/>
    </location>
</feature>
<evidence type="ECO:0000313" key="10">
    <source>
        <dbReference type="Proteomes" id="UP001519887"/>
    </source>
</evidence>
<dbReference type="Proteomes" id="UP001519887">
    <property type="component" value="Unassembled WGS sequence"/>
</dbReference>
<feature type="transmembrane region" description="Helical" evidence="7">
    <location>
        <begin position="88"/>
        <end position="109"/>
    </location>
</feature>
<feature type="transmembrane region" description="Helical" evidence="7">
    <location>
        <begin position="220"/>
        <end position="239"/>
    </location>
</feature>
<dbReference type="Pfam" id="PF00528">
    <property type="entry name" value="BPD_transp_1"/>
    <property type="match status" value="1"/>
</dbReference>
<organism evidence="9 10">
    <name type="scientific">Paenibacillus sepulcri</name>
    <dbReference type="NCBI Taxonomy" id="359917"/>
    <lineage>
        <taxon>Bacteria</taxon>
        <taxon>Bacillati</taxon>
        <taxon>Bacillota</taxon>
        <taxon>Bacilli</taxon>
        <taxon>Bacillales</taxon>
        <taxon>Paenibacillaceae</taxon>
        <taxon>Paenibacillus</taxon>
    </lineage>
</organism>
<evidence type="ECO:0000256" key="1">
    <source>
        <dbReference type="ARBA" id="ARBA00004651"/>
    </source>
</evidence>
<feature type="transmembrane region" description="Helical" evidence="7">
    <location>
        <begin position="279"/>
        <end position="302"/>
    </location>
</feature>
<dbReference type="Gene3D" id="1.10.3720.10">
    <property type="entry name" value="MetI-like"/>
    <property type="match status" value="1"/>
</dbReference>
<evidence type="ECO:0000313" key="9">
    <source>
        <dbReference type="EMBL" id="MBW7453539.1"/>
    </source>
</evidence>
<keyword evidence="4 7" id="KW-0812">Transmembrane</keyword>
<dbReference type="EMBL" id="JAHZIK010000086">
    <property type="protein sequence ID" value="MBW7453539.1"/>
    <property type="molecule type" value="Genomic_DNA"/>
</dbReference>
<evidence type="ECO:0000256" key="4">
    <source>
        <dbReference type="ARBA" id="ARBA00022692"/>
    </source>
</evidence>
<feature type="transmembrane region" description="Helical" evidence="7">
    <location>
        <begin position="121"/>
        <end position="141"/>
    </location>
</feature>
<comment type="subcellular location">
    <subcellularLocation>
        <location evidence="1 7">Cell membrane</location>
        <topology evidence="1 7">Multi-pass membrane protein</topology>
    </subcellularLocation>
</comment>
<accession>A0ABS7BY03</accession>
<dbReference type="PANTHER" id="PTHR30193">
    <property type="entry name" value="ABC TRANSPORTER PERMEASE PROTEIN"/>
    <property type="match status" value="1"/>
</dbReference>
<evidence type="ECO:0000256" key="5">
    <source>
        <dbReference type="ARBA" id="ARBA00022989"/>
    </source>
</evidence>
<dbReference type="CDD" id="cd06261">
    <property type="entry name" value="TM_PBP2"/>
    <property type="match status" value="1"/>
</dbReference>
<keyword evidence="2 7" id="KW-0813">Transport</keyword>
<comment type="caution">
    <text evidence="9">The sequence shown here is derived from an EMBL/GenBank/DDBJ whole genome shotgun (WGS) entry which is preliminary data.</text>
</comment>